<accession>A0ABU9EG28</accession>
<name>A0ABU9EG28_9BACT</name>
<evidence type="ECO:0000313" key="1">
    <source>
        <dbReference type="EMBL" id="MEK9502915.1"/>
    </source>
</evidence>
<feature type="non-terminal residue" evidence="1">
    <location>
        <position position="1"/>
    </location>
</feature>
<evidence type="ECO:0000313" key="2">
    <source>
        <dbReference type="Proteomes" id="UP001484239"/>
    </source>
</evidence>
<comment type="caution">
    <text evidence="1">The sequence shown here is derived from an EMBL/GenBank/DDBJ whole genome shotgun (WGS) entry which is preliminary data.</text>
</comment>
<proteinExistence type="predicted"/>
<dbReference type="RefSeq" id="WP_405287564.1">
    <property type="nucleotide sequence ID" value="NZ_JBBHLI010000017.1"/>
</dbReference>
<gene>
    <name evidence="1" type="ORF">WI372_18110</name>
</gene>
<dbReference type="EMBL" id="JBBHLI010000017">
    <property type="protein sequence ID" value="MEK9502915.1"/>
    <property type="molecule type" value="Genomic_DNA"/>
</dbReference>
<reference evidence="1 2" key="1">
    <citation type="submission" date="2024-02" db="EMBL/GenBank/DDBJ databases">
        <title>A novel Gemmatimonadota bacterium.</title>
        <authorList>
            <person name="Du Z.-J."/>
            <person name="Ye Y.-Q."/>
        </authorList>
    </citation>
    <scope>NUCLEOTIDE SEQUENCE [LARGE SCALE GENOMIC DNA]</scope>
    <source>
        <strain evidence="1 2">DH-20</strain>
    </source>
</reference>
<dbReference type="Proteomes" id="UP001484239">
    <property type="component" value="Unassembled WGS sequence"/>
</dbReference>
<sequence length="104" mass="11593">REYFDRFAMTQSSQRIRSPANPGRFKELGKLVDVGLGRIRRREAMHQTFPVGAHMHLISGSRALSLFFLELGGEMIVASTIVPDFARILRSSSSARTSLKTASL</sequence>
<keyword evidence="2" id="KW-1185">Reference proteome</keyword>
<organism evidence="1 2">
    <name type="scientific">Gaopeijia maritima</name>
    <dbReference type="NCBI Taxonomy" id="3119007"/>
    <lineage>
        <taxon>Bacteria</taxon>
        <taxon>Pseudomonadati</taxon>
        <taxon>Gemmatimonadota</taxon>
        <taxon>Longimicrobiia</taxon>
        <taxon>Gaopeijiales</taxon>
        <taxon>Gaopeijiaceae</taxon>
        <taxon>Gaopeijia</taxon>
    </lineage>
</organism>
<protein>
    <submittedName>
        <fullName evidence="1">Uncharacterized protein</fullName>
    </submittedName>
</protein>